<protein>
    <recommendedName>
        <fullName evidence="5">PknH-like extracellular domain-containing protein</fullName>
    </recommendedName>
</protein>
<dbReference type="RefSeq" id="WP_173034338.1">
    <property type="nucleotide sequence ID" value="NZ_AP022870.1"/>
</dbReference>
<keyword evidence="2" id="KW-0732">Signal</keyword>
<feature type="signal peptide" evidence="2">
    <location>
        <begin position="1"/>
        <end position="23"/>
    </location>
</feature>
<dbReference type="EMBL" id="AP022870">
    <property type="protein sequence ID" value="BCB74825.1"/>
    <property type="molecule type" value="Genomic_DNA"/>
</dbReference>
<name>A0A6F8XLY9_9ACTN</name>
<evidence type="ECO:0008006" key="5">
    <source>
        <dbReference type="Google" id="ProtNLM"/>
    </source>
</evidence>
<feature type="chain" id="PRO_5038941148" description="PknH-like extracellular domain-containing protein" evidence="2">
    <location>
        <begin position="24"/>
        <end position="244"/>
    </location>
</feature>
<dbReference type="PROSITE" id="PS51257">
    <property type="entry name" value="PROKAR_LIPOPROTEIN"/>
    <property type="match status" value="1"/>
</dbReference>
<evidence type="ECO:0000313" key="3">
    <source>
        <dbReference type="EMBL" id="BCB74825.1"/>
    </source>
</evidence>
<dbReference type="KEGG" id="pfla:Pflav_012350"/>
<dbReference type="Proteomes" id="UP000502508">
    <property type="component" value="Chromosome"/>
</dbReference>
<proteinExistence type="predicted"/>
<evidence type="ECO:0000256" key="1">
    <source>
        <dbReference type="SAM" id="MobiDB-lite"/>
    </source>
</evidence>
<keyword evidence="4" id="KW-1185">Reference proteome</keyword>
<feature type="compositionally biased region" description="Low complexity" evidence="1">
    <location>
        <begin position="27"/>
        <end position="58"/>
    </location>
</feature>
<sequence>MSDRLAYLALVLCGALLAAGCDAGSPVGSATTGSPPATSATTAPSGTPAAATPTPEASRGPVVDMALLRRRAAAAQIPPGGLVVLGGARKPKLDEADTFGTADVCGRYPAADADRLHASHIRVWAATGLWVRNITHAYGTAKGVDVVQQVRANLGACTKYKSWDGETTLLGEVTLPAYPGLDQRVAYCHRSKPAGQTTYIACDAYLAKGTMISTVRVLSGATRASNADAVVIVAAASAAALVEA</sequence>
<evidence type="ECO:0000256" key="2">
    <source>
        <dbReference type="SAM" id="SignalP"/>
    </source>
</evidence>
<feature type="region of interest" description="Disordered" evidence="1">
    <location>
        <begin position="27"/>
        <end position="59"/>
    </location>
</feature>
<dbReference type="AlphaFoldDB" id="A0A6F8XLY9"/>
<accession>A0A6F8XLY9</accession>
<reference evidence="3 4" key="2">
    <citation type="submission" date="2020-03" db="EMBL/GenBank/DDBJ databases">
        <authorList>
            <person name="Ichikawa N."/>
            <person name="Kimura A."/>
            <person name="Kitahashi Y."/>
            <person name="Uohara A."/>
        </authorList>
    </citation>
    <scope>NUCLEOTIDE SEQUENCE [LARGE SCALE GENOMIC DNA]</scope>
    <source>
        <strain evidence="3 4">NBRC 107702</strain>
    </source>
</reference>
<organism evidence="3 4">
    <name type="scientific">Phytohabitans flavus</name>
    <dbReference type="NCBI Taxonomy" id="1076124"/>
    <lineage>
        <taxon>Bacteria</taxon>
        <taxon>Bacillati</taxon>
        <taxon>Actinomycetota</taxon>
        <taxon>Actinomycetes</taxon>
        <taxon>Micromonosporales</taxon>
        <taxon>Micromonosporaceae</taxon>
    </lineage>
</organism>
<gene>
    <name evidence="3" type="ORF">Pflav_012350</name>
</gene>
<evidence type="ECO:0000313" key="4">
    <source>
        <dbReference type="Proteomes" id="UP000502508"/>
    </source>
</evidence>
<reference evidence="3 4" key="1">
    <citation type="submission" date="2020-03" db="EMBL/GenBank/DDBJ databases">
        <title>Whole genome shotgun sequence of Phytohabitans flavus NBRC 107702.</title>
        <authorList>
            <person name="Komaki H."/>
            <person name="Tamura T."/>
        </authorList>
    </citation>
    <scope>NUCLEOTIDE SEQUENCE [LARGE SCALE GENOMIC DNA]</scope>
    <source>
        <strain evidence="3 4">NBRC 107702</strain>
    </source>
</reference>